<dbReference type="InterPro" id="IPR049126">
    <property type="entry name" value="FAN1-like_TPR"/>
</dbReference>
<protein>
    <recommendedName>
        <fullName evidence="17">Fanconi-associated nuclease</fullName>
        <ecNumber evidence="17">3.1.4.1</ecNumber>
    </recommendedName>
</protein>
<dbReference type="FunFam" id="3.40.1350.10:FF:000004">
    <property type="entry name" value="Fanconi-associated nuclease"/>
    <property type="match status" value="1"/>
</dbReference>
<keyword evidence="13" id="KW-0175">Coiled coil</keyword>
<name>A0A433TZM0_ELYCH</name>
<keyword evidence="16 17" id="KW-0539">Nucleus</keyword>
<keyword evidence="9 17" id="KW-0378">Hydrolase</keyword>
<evidence type="ECO:0000256" key="5">
    <source>
        <dbReference type="ARBA" id="ARBA00022723"/>
    </source>
</evidence>
<dbReference type="GO" id="GO:0005634">
    <property type="term" value="C:nucleus"/>
    <property type="evidence" value="ECO:0007669"/>
    <property type="project" value="UniProtKB-SubCell"/>
</dbReference>
<dbReference type="GO" id="GO:0008409">
    <property type="term" value="F:5'-3' exonuclease activity"/>
    <property type="evidence" value="ECO:0007669"/>
    <property type="project" value="TreeGrafter"/>
</dbReference>
<evidence type="ECO:0000256" key="6">
    <source>
        <dbReference type="ARBA" id="ARBA00022759"/>
    </source>
</evidence>
<dbReference type="GO" id="GO:0008270">
    <property type="term" value="F:zinc ion binding"/>
    <property type="evidence" value="ECO:0007669"/>
    <property type="project" value="UniProtKB-KW"/>
</dbReference>
<evidence type="ECO:0000256" key="7">
    <source>
        <dbReference type="ARBA" id="ARBA00022763"/>
    </source>
</evidence>
<dbReference type="PANTHER" id="PTHR15749:SF4">
    <property type="entry name" value="FANCONI-ASSOCIATED NUCLEASE 1"/>
    <property type="match status" value="1"/>
</dbReference>
<evidence type="ECO:0000256" key="10">
    <source>
        <dbReference type="ARBA" id="ARBA00022833"/>
    </source>
</evidence>
<keyword evidence="4 17" id="KW-0540">Nuclease</keyword>
<comment type="caution">
    <text evidence="19">The sequence shown here is derived from an EMBL/GenBank/DDBJ whole genome shotgun (WGS) entry which is preliminary data.</text>
</comment>
<dbReference type="AlphaFoldDB" id="A0A433TZM0"/>
<evidence type="ECO:0000259" key="18">
    <source>
        <dbReference type="SMART" id="SM00990"/>
    </source>
</evidence>
<dbReference type="PANTHER" id="PTHR15749">
    <property type="entry name" value="FANCONI-ASSOCIATED NUCLEASE 1"/>
    <property type="match status" value="1"/>
</dbReference>
<dbReference type="InterPro" id="IPR049132">
    <property type="entry name" value="FAN1-like_euk"/>
</dbReference>
<evidence type="ECO:0000313" key="20">
    <source>
        <dbReference type="Proteomes" id="UP000271974"/>
    </source>
</evidence>
<keyword evidence="15 17" id="KW-0464">Manganese</keyword>
<comment type="function">
    <text evidence="17">Nuclease required for the repair of DNA interstrand cross-links (ICL). Acts as a 5'-3' exonuclease that anchors at a cut end of DNA and cleaves DNA successively at every third nucleotide, allowing to excise an ICL from one strand through flanking incisions.</text>
</comment>
<evidence type="ECO:0000256" key="11">
    <source>
        <dbReference type="ARBA" id="ARBA00022839"/>
    </source>
</evidence>
<dbReference type="CDD" id="cd22326">
    <property type="entry name" value="FAN1-like"/>
    <property type="match status" value="1"/>
</dbReference>
<dbReference type="EMBL" id="RQTK01000121">
    <property type="protein sequence ID" value="RUS87029.1"/>
    <property type="molecule type" value="Genomic_DNA"/>
</dbReference>
<dbReference type="InterPro" id="IPR033315">
    <property type="entry name" value="Fan1-like"/>
</dbReference>
<keyword evidence="8" id="KW-0863">Zinc-finger</keyword>
<comment type="similarity">
    <text evidence="3 17">Belongs to the FAN1 family.</text>
</comment>
<dbReference type="GO" id="GO:0017108">
    <property type="term" value="F:5'-flap endonuclease activity"/>
    <property type="evidence" value="ECO:0007669"/>
    <property type="project" value="TreeGrafter"/>
</dbReference>
<organism evidence="19 20">
    <name type="scientific">Elysia chlorotica</name>
    <name type="common">Eastern emerald elysia</name>
    <name type="synonym">Sea slug</name>
    <dbReference type="NCBI Taxonomy" id="188477"/>
    <lineage>
        <taxon>Eukaryota</taxon>
        <taxon>Metazoa</taxon>
        <taxon>Spiralia</taxon>
        <taxon>Lophotrochozoa</taxon>
        <taxon>Mollusca</taxon>
        <taxon>Gastropoda</taxon>
        <taxon>Heterobranchia</taxon>
        <taxon>Euthyneura</taxon>
        <taxon>Panpulmonata</taxon>
        <taxon>Sacoglossa</taxon>
        <taxon>Placobranchoidea</taxon>
        <taxon>Plakobranchidae</taxon>
        <taxon>Elysia</taxon>
    </lineage>
</organism>
<reference evidence="19 20" key="1">
    <citation type="submission" date="2019-01" db="EMBL/GenBank/DDBJ databases">
        <title>A draft genome assembly of the solar-powered sea slug Elysia chlorotica.</title>
        <authorList>
            <person name="Cai H."/>
            <person name="Li Q."/>
            <person name="Fang X."/>
            <person name="Li J."/>
            <person name="Curtis N.E."/>
            <person name="Altenburger A."/>
            <person name="Shibata T."/>
            <person name="Feng M."/>
            <person name="Maeda T."/>
            <person name="Schwartz J.A."/>
            <person name="Shigenobu S."/>
            <person name="Lundholm N."/>
            <person name="Nishiyama T."/>
            <person name="Yang H."/>
            <person name="Hasebe M."/>
            <person name="Li S."/>
            <person name="Pierce S.K."/>
            <person name="Wang J."/>
        </authorList>
    </citation>
    <scope>NUCLEOTIDE SEQUENCE [LARGE SCALE GENOMIC DNA]</scope>
    <source>
        <strain evidence="19">EC2010</strain>
        <tissue evidence="19">Whole organism of an adult</tissue>
    </source>
</reference>
<dbReference type="Proteomes" id="UP000271974">
    <property type="component" value="Unassembled WGS sequence"/>
</dbReference>
<evidence type="ECO:0000256" key="12">
    <source>
        <dbReference type="ARBA" id="ARBA00022842"/>
    </source>
</evidence>
<sequence>MSTVLQDESNTQLFSEEDKQLINKYNSLSDAAKKVYIRLFGRRLQWIPFGKINYPEIDKDLKPYLDELVHTAFLLGEKYLTDLRTVLEVLSAADVKTLAKIYHVAPNITQKGQQVAELMKQTQRKNISNMFGSGCGRGGLAHSMMIRAQKFLSGVYKLAETPRSLFVRIMMLFSVVNTSLDEDSGNGGQGQLFHMLMVNMGKVVYPEFQIDKTHAIFSSRADVIRFSEALQLESDFLHATEKGRWDEAHSVFLTVQEKQKELDADQDIVRWNKNLPDYLRAFTATSVIYRLLSQGIEVLQRRKDFTGAVDLLKSLLGQEYYCCTYRGYWWERLALNLDAHLKKPEQSLEAVLSGLADSHVRVGHRLALYLRGKAICERPRLKLGHRLKECYHPPLQDLPKMYLEGRVLHGSTGAGPRFLTQASYRREEDGDGMGDLAVCGVEEFVMDHYRTNGFPSGMHAEGSVVSSLFALFFWEILFMSKPDAFHSPYQAMPLDLYTDNFYDRRKLEIDKLFEDLSNKSVEELQAIAEESWMTHEGVACIGMSWERMRSADCVKELVACMGPSVLTGILKRYAHSPRHTRSGFPDLTLWNPVTGAFKICEVKGPGDRLSQKQILWLDYLLGLGVDAEVCHVKAVAAKRLMPSS</sequence>
<comment type="cofactor">
    <cofactor evidence="17">
        <name>Mg(2+)</name>
        <dbReference type="ChEBI" id="CHEBI:18420"/>
    </cofactor>
    <cofactor evidence="17">
        <name>Mn(2+)</name>
        <dbReference type="ChEBI" id="CHEBI:29035"/>
    </cofactor>
</comment>
<evidence type="ECO:0000256" key="2">
    <source>
        <dbReference type="ARBA" id="ARBA00004123"/>
    </source>
</evidence>
<evidence type="ECO:0000256" key="13">
    <source>
        <dbReference type="ARBA" id="ARBA00023054"/>
    </source>
</evidence>
<keyword evidence="14 17" id="KW-0234">DNA repair</keyword>
<dbReference type="STRING" id="188477.A0A433TZM0"/>
<gene>
    <name evidence="19" type="ORF">EGW08_005182</name>
</gene>
<keyword evidence="11" id="KW-0269">Exonuclease</keyword>
<dbReference type="Gene3D" id="3.40.1350.10">
    <property type="match status" value="1"/>
</dbReference>
<feature type="domain" description="VRR-NUC" evidence="18">
    <location>
        <begin position="527"/>
        <end position="634"/>
    </location>
</feature>
<keyword evidence="10" id="KW-0862">Zinc</keyword>
<evidence type="ECO:0000313" key="19">
    <source>
        <dbReference type="EMBL" id="RUS87029.1"/>
    </source>
</evidence>
<evidence type="ECO:0000256" key="15">
    <source>
        <dbReference type="ARBA" id="ARBA00023211"/>
    </source>
</evidence>
<keyword evidence="6" id="KW-0255">Endonuclease</keyword>
<evidence type="ECO:0000256" key="16">
    <source>
        <dbReference type="ARBA" id="ARBA00023242"/>
    </source>
</evidence>
<evidence type="ECO:0000256" key="1">
    <source>
        <dbReference type="ARBA" id="ARBA00000983"/>
    </source>
</evidence>
<keyword evidence="7 17" id="KW-0227">DNA damage</keyword>
<dbReference type="Pfam" id="PF08774">
    <property type="entry name" value="VRR_NUC"/>
    <property type="match status" value="1"/>
</dbReference>
<dbReference type="InterPro" id="IPR011856">
    <property type="entry name" value="tRNA_endonuc-like_dom_sf"/>
</dbReference>
<evidence type="ECO:0000256" key="4">
    <source>
        <dbReference type="ARBA" id="ARBA00022722"/>
    </source>
</evidence>
<keyword evidence="5 17" id="KW-0479">Metal-binding</keyword>
<dbReference type="EC" id="3.1.4.1" evidence="17"/>
<comment type="subcellular location">
    <subcellularLocation>
        <location evidence="2 17">Nucleus</location>
    </subcellularLocation>
</comment>
<evidence type="ECO:0000256" key="9">
    <source>
        <dbReference type="ARBA" id="ARBA00022801"/>
    </source>
</evidence>
<evidence type="ECO:0000256" key="14">
    <source>
        <dbReference type="ARBA" id="ARBA00023204"/>
    </source>
</evidence>
<evidence type="ECO:0000256" key="8">
    <source>
        <dbReference type="ARBA" id="ARBA00022771"/>
    </source>
</evidence>
<dbReference type="OrthoDB" id="76364at2759"/>
<keyword evidence="20" id="KW-1185">Reference proteome</keyword>
<dbReference type="Pfam" id="PF21170">
    <property type="entry name" value="FAN1_TPR"/>
    <property type="match status" value="1"/>
</dbReference>
<keyword evidence="12 17" id="KW-0460">Magnesium</keyword>
<dbReference type="SMART" id="SM00990">
    <property type="entry name" value="VRR_NUC"/>
    <property type="match status" value="1"/>
</dbReference>
<comment type="catalytic activity">
    <reaction evidence="1 17">
        <text>Hydrolytically removes 5'-nucleotides successively from the 3'-hydroxy termini of 3'-hydroxy-terminated oligonucleotides.</text>
        <dbReference type="EC" id="3.1.4.1"/>
    </reaction>
</comment>
<dbReference type="GO" id="GO:0004528">
    <property type="term" value="F:phosphodiesterase I activity"/>
    <property type="evidence" value="ECO:0007669"/>
    <property type="project" value="UniProtKB-EC"/>
</dbReference>
<evidence type="ECO:0000256" key="3">
    <source>
        <dbReference type="ARBA" id="ARBA00005533"/>
    </source>
</evidence>
<proteinExistence type="inferred from homology"/>
<accession>A0A433TZM0</accession>
<dbReference type="GO" id="GO:0036297">
    <property type="term" value="P:interstrand cross-link repair"/>
    <property type="evidence" value="ECO:0007669"/>
    <property type="project" value="InterPro"/>
</dbReference>
<dbReference type="GO" id="GO:0070336">
    <property type="term" value="F:flap-structured DNA binding"/>
    <property type="evidence" value="ECO:0007669"/>
    <property type="project" value="TreeGrafter"/>
</dbReference>
<evidence type="ECO:0000256" key="17">
    <source>
        <dbReference type="RuleBase" id="RU365033"/>
    </source>
</evidence>
<dbReference type="InterPro" id="IPR014883">
    <property type="entry name" value="VRR_NUC"/>
</dbReference>